<dbReference type="Proteomes" id="UP001374584">
    <property type="component" value="Unassembled WGS sequence"/>
</dbReference>
<evidence type="ECO:0000313" key="1">
    <source>
        <dbReference type="EMBL" id="KAK7346780.1"/>
    </source>
</evidence>
<proteinExistence type="predicted"/>
<protein>
    <submittedName>
        <fullName evidence="1">Uncharacterized protein</fullName>
    </submittedName>
</protein>
<accession>A0AAN9M285</accession>
<gene>
    <name evidence="1" type="ORF">VNO80_21303</name>
</gene>
<organism evidence="1 2">
    <name type="scientific">Phaseolus coccineus</name>
    <name type="common">Scarlet runner bean</name>
    <name type="synonym">Phaseolus multiflorus</name>
    <dbReference type="NCBI Taxonomy" id="3886"/>
    <lineage>
        <taxon>Eukaryota</taxon>
        <taxon>Viridiplantae</taxon>
        <taxon>Streptophyta</taxon>
        <taxon>Embryophyta</taxon>
        <taxon>Tracheophyta</taxon>
        <taxon>Spermatophyta</taxon>
        <taxon>Magnoliopsida</taxon>
        <taxon>eudicotyledons</taxon>
        <taxon>Gunneridae</taxon>
        <taxon>Pentapetalae</taxon>
        <taxon>rosids</taxon>
        <taxon>fabids</taxon>
        <taxon>Fabales</taxon>
        <taxon>Fabaceae</taxon>
        <taxon>Papilionoideae</taxon>
        <taxon>50 kb inversion clade</taxon>
        <taxon>NPAAA clade</taxon>
        <taxon>indigoferoid/millettioid clade</taxon>
        <taxon>Phaseoleae</taxon>
        <taxon>Phaseolus</taxon>
    </lineage>
</organism>
<keyword evidence="2" id="KW-1185">Reference proteome</keyword>
<evidence type="ECO:0000313" key="2">
    <source>
        <dbReference type="Proteomes" id="UP001374584"/>
    </source>
</evidence>
<comment type="caution">
    <text evidence="1">The sequence shown here is derived from an EMBL/GenBank/DDBJ whole genome shotgun (WGS) entry which is preliminary data.</text>
</comment>
<sequence length="87" mass="9834">MIWRTVTLFLCSDLNKGLNAFDYLSCELIEQTQVNASRAISSSTSIIFLHAPHKLLFPKLSFGANQRQLEYGEIDVNESVKFPVRGD</sequence>
<reference evidence="1 2" key="1">
    <citation type="submission" date="2024-01" db="EMBL/GenBank/DDBJ databases">
        <title>The genomes of 5 underutilized Papilionoideae crops provide insights into root nodulation and disease resistanc.</title>
        <authorList>
            <person name="Jiang F."/>
        </authorList>
    </citation>
    <scope>NUCLEOTIDE SEQUENCE [LARGE SCALE GENOMIC DNA]</scope>
    <source>
        <strain evidence="1">JINMINGXINNONG_FW02</strain>
        <tissue evidence="1">Leaves</tissue>
    </source>
</reference>
<dbReference type="EMBL" id="JAYMYR010000008">
    <property type="protein sequence ID" value="KAK7346780.1"/>
    <property type="molecule type" value="Genomic_DNA"/>
</dbReference>
<name>A0AAN9M285_PHACN</name>
<dbReference type="AlphaFoldDB" id="A0AAN9M285"/>